<keyword evidence="2" id="KW-0285">Flavoprotein</keyword>
<evidence type="ECO:0000256" key="4">
    <source>
        <dbReference type="ARBA" id="ARBA00023002"/>
    </source>
</evidence>
<comment type="cofactor">
    <cofactor evidence="1">
        <name>FAD</name>
        <dbReference type="ChEBI" id="CHEBI:57692"/>
    </cofactor>
</comment>
<evidence type="ECO:0000313" key="8">
    <source>
        <dbReference type="Proteomes" id="UP000194139"/>
    </source>
</evidence>
<dbReference type="InterPro" id="IPR023753">
    <property type="entry name" value="FAD/NAD-binding_dom"/>
</dbReference>
<dbReference type="PRINTS" id="PR00368">
    <property type="entry name" value="FADPNR"/>
</dbReference>
<protein>
    <submittedName>
        <fullName evidence="7">Pyridine nucleotide-disulfide oxidoreductase</fullName>
    </submittedName>
</protein>
<evidence type="ECO:0000256" key="3">
    <source>
        <dbReference type="ARBA" id="ARBA00022827"/>
    </source>
</evidence>
<dbReference type="PRINTS" id="PR00411">
    <property type="entry name" value="PNDRDTASEI"/>
</dbReference>
<proteinExistence type="predicted"/>
<dbReference type="Pfam" id="PF14759">
    <property type="entry name" value="Reductase_C"/>
    <property type="match status" value="1"/>
</dbReference>
<dbReference type="InterPro" id="IPR050446">
    <property type="entry name" value="FAD-oxidoreductase/Apoptosis"/>
</dbReference>
<evidence type="ECO:0000259" key="5">
    <source>
        <dbReference type="Pfam" id="PF07992"/>
    </source>
</evidence>
<name>A0A1W6Z573_9BORD</name>
<dbReference type="Proteomes" id="UP000194139">
    <property type="component" value="Chromosome"/>
</dbReference>
<organism evidence="7 8">
    <name type="scientific">Bordetella genomosp. 9</name>
    <dbReference type="NCBI Taxonomy" id="1416803"/>
    <lineage>
        <taxon>Bacteria</taxon>
        <taxon>Pseudomonadati</taxon>
        <taxon>Pseudomonadota</taxon>
        <taxon>Betaproteobacteria</taxon>
        <taxon>Burkholderiales</taxon>
        <taxon>Alcaligenaceae</taxon>
        <taxon>Bordetella</taxon>
    </lineage>
</organism>
<dbReference type="InterPro" id="IPR016156">
    <property type="entry name" value="FAD/NAD-linked_Rdtase_dimer_sf"/>
</dbReference>
<keyword evidence="4" id="KW-0560">Oxidoreductase</keyword>
<dbReference type="SUPFAM" id="SSF55424">
    <property type="entry name" value="FAD/NAD-linked reductases, dimerisation (C-terminal) domain"/>
    <property type="match status" value="1"/>
</dbReference>
<dbReference type="SUPFAM" id="SSF51905">
    <property type="entry name" value="FAD/NAD(P)-binding domain"/>
    <property type="match status" value="1"/>
</dbReference>
<dbReference type="Gene3D" id="3.50.50.60">
    <property type="entry name" value="FAD/NAD(P)-binding domain"/>
    <property type="match status" value="2"/>
</dbReference>
<reference evidence="7 8" key="1">
    <citation type="submission" date="2017-05" db="EMBL/GenBank/DDBJ databases">
        <title>Complete and WGS of Bordetella genogroups.</title>
        <authorList>
            <person name="Spilker T."/>
            <person name="LiPuma J."/>
        </authorList>
    </citation>
    <scope>NUCLEOTIDE SEQUENCE [LARGE SCALE GENOMIC DNA]</scope>
    <source>
        <strain evidence="7 8">AU17164</strain>
    </source>
</reference>
<dbReference type="Pfam" id="PF07992">
    <property type="entry name" value="Pyr_redox_2"/>
    <property type="match status" value="1"/>
</dbReference>
<dbReference type="PANTHER" id="PTHR43557:SF2">
    <property type="entry name" value="RIESKE DOMAIN-CONTAINING PROTEIN-RELATED"/>
    <property type="match status" value="1"/>
</dbReference>
<keyword evidence="3" id="KW-0274">FAD</keyword>
<dbReference type="AlphaFoldDB" id="A0A1W6Z573"/>
<evidence type="ECO:0000256" key="1">
    <source>
        <dbReference type="ARBA" id="ARBA00001974"/>
    </source>
</evidence>
<feature type="domain" description="FAD/NAD(P)-binding" evidence="5">
    <location>
        <begin position="8"/>
        <end position="302"/>
    </location>
</feature>
<dbReference type="EMBL" id="CP021109">
    <property type="protein sequence ID" value="ARP88545.1"/>
    <property type="molecule type" value="Genomic_DNA"/>
</dbReference>
<gene>
    <name evidence="7" type="ORF">CAL13_05300</name>
</gene>
<accession>A0A1W6Z573</accession>
<evidence type="ECO:0000259" key="6">
    <source>
        <dbReference type="Pfam" id="PF14759"/>
    </source>
</evidence>
<dbReference type="GO" id="GO:0016651">
    <property type="term" value="F:oxidoreductase activity, acting on NAD(P)H"/>
    <property type="evidence" value="ECO:0007669"/>
    <property type="project" value="TreeGrafter"/>
</dbReference>
<dbReference type="InterPro" id="IPR036188">
    <property type="entry name" value="FAD/NAD-bd_sf"/>
</dbReference>
<keyword evidence="8" id="KW-1185">Reference proteome</keyword>
<sequence>MTNAEVHTAIIGAGHAGVECACALRSLGVQGPIALISDEAHAPYERPPLSKALLLGATDVTRIVLRSEAVFEKLGLIRIQGDPVETLDPRTHTLGTRSGRTLRFAHAVLATGAIARGLPGLQGEGVYAVRNADDSLLLRAALAPGGRLLVVGGGYLGLEAASSAAKLGVAVTVLEAADGIMPGKVSPLTAERFAAMHRGAGIELVHGAAVQSWRRTEGQWHATLADGRVYRAPAVLVAIGAVANTSLAERAGIACQGGVVVDAACRTSAPDIYAVGDCSIGYRRELGLSMRIESVQNAMAQARIAACAIAGKAPTPERVPTFWSEQHGCRLQMAGMVHPGRPCHDEMIDTPRGWIVERRQEGRLVAVEAVDSPAEFVRAVQRLNAVWQEPA</sequence>
<dbReference type="PANTHER" id="PTHR43557">
    <property type="entry name" value="APOPTOSIS-INDUCING FACTOR 1"/>
    <property type="match status" value="1"/>
</dbReference>
<evidence type="ECO:0000313" key="7">
    <source>
        <dbReference type="EMBL" id="ARP88545.1"/>
    </source>
</evidence>
<feature type="domain" description="Reductase C-terminal" evidence="6">
    <location>
        <begin position="322"/>
        <end position="379"/>
    </location>
</feature>
<dbReference type="InterPro" id="IPR028202">
    <property type="entry name" value="Reductase_C"/>
</dbReference>
<dbReference type="Gene3D" id="3.30.390.30">
    <property type="match status" value="1"/>
</dbReference>
<evidence type="ECO:0000256" key="2">
    <source>
        <dbReference type="ARBA" id="ARBA00022630"/>
    </source>
</evidence>
<dbReference type="GO" id="GO:0005737">
    <property type="term" value="C:cytoplasm"/>
    <property type="evidence" value="ECO:0007669"/>
    <property type="project" value="TreeGrafter"/>
</dbReference>